<name>A0A8H1QPM7_9ACTN</name>
<feature type="transmembrane region" description="Helical" evidence="12">
    <location>
        <begin position="226"/>
        <end position="247"/>
    </location>
</feature>
<feature type="transmembrane region" description="Helical" evidence="12">
    <location>
        <begin position="186"/>
        <end position="206"/>
    </location>
</feature>
<dbReference type="AlphaFoldDB" id="A0A8H1QPM7"/>
<comment type="subcellular location">
    <subcellularLocation>
        <location evidence="1">Cell membrane</location>
        <topology evidence="1">Multi-pass membrane protein</topology>
    </subcellularLocation>
</comment>
<dbReference type="PANTHER" id="PTHR32196">
    <property type="entry name" value="ABC TRANSPORTER PERMEASE PROTEIN YPHD-RELATED-RELATED"/>
    <property type="match status" value="1"/>
</dbReference>
<proteinExistence type="predicted"/>
<comment type="caution">
    <text evidence="13">The sequence shown here is derived from an EMBL/GenBank/DDBJ whole genome shotgun (WGS) entry which is preliminary data.</text>
</comment>
<reference evidence="13 14" key="1">
    <citation type="submission" date="2018-10" db="EMBL/GenBank/DDBJ databases">
        <title>Isolation of pseudouridimycin from Streptomyces albus DSM 40763.</title>
        <authorList>
            <person name="Rosenqvist P."/>
            <person name="Metsae-Ketelae M."/>
            <person name="Virta P."/>
        </authorList>
    </citation>
    <scope>NUCLEOTIDE SEQUENCE [LARGE SCALE GENOMIC DNA]</scope>
    <source>
        <strain evidence="13 14">DSM 40763</strain>
    </source>
</reference>
<keyword evidence="2" id="KW-0813">Transport</keyword>
<keyword evidence="8 12" id="KW-0472">Membrane</keyword>
<evidence type="ECO:0000256" key="11">
    <source>
        <dbReference type="SAM" id="MobiDB-lite"/>
    </source>
</evidence>
<evidence type="ECO:0000313" key="14">
    <source>
        <dbReference type="Proteomes" id="UP000298111"/>
    </source>
</evidence>
<sequence>MTTGTPTGGAPTSGPSDRTAAGDGGQGTQLTKTAGADGGGPAQAAVASVDPRLLVRERGFAGYLDDLLRRVRTGELGSLPVIVGLIVIGIVFQLQDSAFLSANNLSDLFVQSAGTGLIAVGIVFVLILGEIDLSVGSVSGMSAAVLAVLNINQGMNEVLAMVLAILTGMAAGAVHGFFFARIGVPAFVVTLAGLLGWNGLMLQILGPSGTINLDDDGVVAQLTNHYFADKVWAMGLATVCVLAFLGFSLLDARRRKAAEVPSRPLSEIVLRTVVVAVPAYAAAFVFNSYKGLPLAVVVFVGVVVLGDFVLRRTRYGRQVFAVGGSSEAAGRAGINVSMVRITVYALAGTMAAVGGLFFASQINAANQSSGAGSLLMNCIAAAVIGGTSLFGGRGKTWSALLGALVIQSINSGMALLGTGSAVRDMITGAVLLAAVVIDSVSRRTQKTAGRA</sequence>
<feature type="transmembrane region" description="Helical" evidence="12">
    <location>
        <begin position="374"/>
        <end position="392"/>
    </location>
</feature>
<evidence type="ECO:0000256" key="8">
    <source>
        <dbReference type="ARBA" id="ARBA00023136"/>
    </source>
</evidence>
<feature type="transmembrane region" description="Helical" evidence="12">
    <location>
        <begin position="135"/>
        <end position="152"/>
    </location>
</feature>
<comment type="function">
    <text evidence="9">Part of the binding-protein-dependent transport system for D-xylose. Probably responsible for the translocation of the substrate across the membrane.</text>
</comment>
<evidence type="ECO:0000256" key="5">
    <source>
        <dbReference type="ARBA" id="ARBA00022597"/>
    </source>
</evidence>
<evidence type="ECO:0000256" key="6">
    <source>
        <dbReference type="ARBA" id="ARBA00022692"/>
    </source>
</evidence>
<dbReference type="GeneID" id="75180700"/>
<evidence type="ECO:0000256" key="2">
    <source>
        <dbReference type="ARBA" id="ARBA00022448"/>
    </source>
</evidence>
<feature type="transmembrane region" description="Helical" evidence="12">
    <location>
        <begin position="425"/>
        <end position="441"/>
    </location>
</feature>
<evidence type="ECO:0000256" key="7">
    <source>
        <dbReference type="ARBA" id="ARBA00022989"/>
    </source>
</evidence>
<gene>
    <name evidence="13" type="ORF">D8771_22205</name>
</gene>
<evidence type="ECO:0000256" key="3">
    <source>
        <dbReference type="ARBA" id="ARBA00022475"/>
    </source>
</evidence>
<dbReference type="EMBL" id="RCIY01000069">
    <property type="protein sequence ID" value="TGG80500.1"/>
    <property type="molecule type" value="Genomic_DNA"/>
</dbReference>
<feature type="transmembrane region" description="Helical" evidence="12">
    <location>
        <begin position="292"/>
        <end position="310"/>
    </location>
</feature>
<dbReference type="CDD" id="cd06579">
    <property type="entry name" value="TM_PBP1_transp_AraH_like"/>
    <property type="match status" value="1"/>
</dbReference>
<dbReference type="InterPro" id="IPR001851">
    <property type="entry name" value="ABC_transp_permease"/>
</dbReference>
<dbReference type="Proteomes" id="UP000298111">
    <property type="component" value="Unassembled WGS sequence"/>
</dbReference>
<feature type="transmembrane region" description="Helical" evidence="12">
    <location>
        <begin position="158"/>
        <end position="179"/>
    </location>
</feature>
<evidence type="ECO:0000256" key="10">
    <source>
        <dbReference type="ARBA" id="ARBA00035686"/>
    </source>
</evidence>
<evidence type="ECO:0000313" key="13">
    <source>
        <dbReference type="EMBL" id="TGG80500.1"/>
    </source>
</evidence>
<evidence type="ECO:0000256" key="1">
    <source>
        <dbReference type="ARBA" id="ARBA00004651"/>
    </source>
</evidence>
<feature type="transmembrane region" description="Helical" evidence="12">
    <location>
        <begin position="76"/>
        <end position="94"/>
    </location>
</feature>
<evidence type="ECO:0000256" key="4">
    <source>
        <dbReference type="ARBA" id="ARBA00022519"/>
    </source>
</evidence>
<dbReference type="GO" id="GO:0005886">
    <property type="term" value="C:plasma membrane"/>
    <property type="evidence" value="ECO:0007669"/>
    <property type="project" value="UniProtKB-SubCell"/>
</dbReference>
<dbReference type="PANTHER" id="PTHR32196:SF32">
    <property type="entry name" value="XYLOSE TRANSPORT SYSTEM PERMEASE PROTEIN XYLH"/>
    <property type="match status" value="1"/>
</dbReference>
<keyword evidence="3" id="KW-1003">Cell membrane</keyword>
<feature type="compositionally biased region" description="Low complexity" evidence="11">
    <location>
        <begin position="1"/>
        <end position="16"/>
    </location>
</feature>
<evidence type="ECO:0000256" key="9">
    <source>
        <dbReference type="ARBA" id="ARBA00035611"/>
    </source>
</evidence>
<feature type="region of interest" description="Disordered" evidence="11">
    <location>
        <begin position="1"/>
        <end position="43"/>
    </location>
</feature>
<protein>
    <recommendedName>
        <fullName evidence="10">Xylose transport system permease protein XylH</fullName>
    </recommendedName>
</protein>
<keyword evidence="5" id="KW-0762">Sugar transport</keyword>
<dbReference type="GO" id="GO:0022857">
    <property type="term" value="F:transmembrane transporter activity"/>
    <property type="evidence" value="ECO:0007669"/>
    <property type="project" value="InterPro"/>
</dbReference>
<feature type="transmembrane region" description="Helical" evidence="12">
    <location>
        <begin position="109"/>
        <end position="128"/>
    </location>
</feature>
<keyword evidence="6 12" id="KW-0812">Transmembrane</keyword>
<feature type="transmembrane region" description="Helical" evidence="12">
    <location>
        <begin position="341"/>
        <end position="362"/>
    </location>
</feature>
<evidence type="ECO:0000256" key="12">
    <source>
        <dbReference type="SAM" id="Phobius"/>
    </source>
</evidence>
<feature type="transmembrane region" description="Helical" evidence="12">
    <location>
        <begin position="268"/>
        <end position="286"/>
    </location>
</feature>
<dbReference type="RefSeq" id="WP_135567328.1">
    <property type="nucleotide sequence ID" value="NZ_CP103060.1"/>
</dbReference>
<accession>A0A8H1QPM7</accession>
<dbReference type="Pfam" id="PF02653">
    <property type="entry name" value="BPD_transp_2"/>
    <property type="match status" value="1"/>
</dbReference>
<feature type="transmembrane region" description="Helical" evidence="12">
    <location>
        <begin position="399"/>
        <end position="419"/>
    </location>
</feature>
<organism evidence="13 14">
    <name type="scientific">Streptomyces albus</name>
    <dbReference type="NCBI Taxonomy" id="1888"/>
    <lineage>
        <taxon>Bacteria</taxon>
        <taxon>Bacillati</taxon>
        <taxon>Actinomycetota</taxon>
        <taxon>Actinomycetes</taxon>
        <taxon>Kitasatosporales</taxon>
        <taxon>Streptomycetaceae</taxon>
        <taxon>Streptomyces</taxon>
    </lineage>
</organism>
<keyword evidence="4" id="KW-0997">Cell inner membrane</keyword>
<keyword evidence="7 12" id="KW-1133">Transmembrane helix</keyword>